<evidence type="ECO:0000313" key="2">
    <source>
        <dbReference type="WBParaSite" id="nRc.2.0.1.t28842-RA"/>
    </source>
</evidence>
<accession>A0A915JSL1</accession>
<protein>
    <submittedName>
        <fullName evidence="2">Uncharacterized protein</fullName>
    </submittedName>
</protein>
<name>A0A915JSL1_ROMCU</name>
<proteinExistence type="predicted"/>
<evidence type="ECO:0000313" key="1">
    <source>
        <dbReference type="Proteomes" id="UP000887565"/>
    </source>
</evidence>
<dbReference type="AlphaFoldDB" id="A0A915JSL1"/>
<organism evidence="1 2">
    <name type="scientific">Romanomermis culicivorax</name>
    <name type="common">Nematode worm</name>
    <dbReference type="NCBI Taxonomy" id="13658"/>
    <lineage>
        <taxon>Eukaryota</taxon>
        <taxon>Metazoa</taxon>
        <taxon>Ecdysozoa</taxon>
        <taxon>Nematoda</taxon>
        <taxon>Enoplea</taxon>
        <taxon>Dorylaimia</taxon>
        <taxon>Mermithida</taxon>
        <taxon>Mermithoidea</taxon>
        <taxon>Mermithidae</taxon>
        <taxon>Romanomermis</taxon>
    </lineage>
</organism>
<dbReference type="WBParaSite" id="nRc.2.0.1.t28842-RA">
    <property type="protein sequence ID" value="nRc.2.0.1.t28842-RA"/>
    <property type="gene ID" value="nRc.2.0.1.g28842"/>
</dbReference>
<dbReference type="Proteomes" id="UP000887565">
    <property type="component" value="Unplaced"/>
</dbReference>
<keyword evidence="1" id="KW-1185">Reference proteome</keyword>
<reference evidence="2" key="1">
    <citation type="submission" date="2022-11" db="UniProtKB">
        <authorList>
            <consortium name="WormBaseParasite"/>
        </authorList>
    </citation>
    <scope>IDENTIFICATION</scope>
</reference>
<sequence length="131" mass="15301">MIEYWADSQLTTSLDGKLNTYINGNRDTQFDYIEIRSVSFFEYRIDFKSSGNNEDGQYNVIKHGNVVLDNFQLIIDHQFYYVYSALFGNYKNNFFYTSKYNAIDATKYNKTVDKNHGNINNSNAASHFAIH</sequence>